<evidence type="ECO:0000313" key="1">
    <source>
        <dbReference type="EMBL" id="CAB4312284.1"/>
    </source>
</evidence>
<gene>
    <name evidence="1" type="ORF">ORAREDHAP_LOCUS34652</name>
</gene>
<reference evidence="2" key="1">
    <citation type="journal article" date="2020" name="Genome Biol.">
        <title>Gamete binning: chromosome-level and haplotype-resolved genome assembly enabled by high-throughput single-cell sequencing of gamete genomes.</title>
        <authorList>
            <person name="Campoy J.A."/>
            <person name="Sun H."/>
            <person name="Goel M."/>
            <person name="Jiao W.-B."/>
            <person name="Folz-Donahue K."/>
            <person name="Wang N."/>
            <person name="Rubio M."/>
            <person name="Liu C."/>
            <person name="Kukat C."/>
            <person name="Ruiz D."/>
            <person name="Huettel B."/>
            <person name="Schneeberger K."/>
        </authorList>
    </citation>
    <scope>NUCLEOTIDE SEQUENCE [LARGE SCALE GENOMIC DNA]</scope>
    <source>
        <strain evidence="2">cv. Rojo Pasion</strain>
    </source>
</reference>
<dbReference type="Proteomes" id="UP000507245">
    <property type="component" value="Unassembled WGS sequence"/>
</dbReference>
<dbReference type="OrthoDB" id="10255522at2759"/>
<name>A0A6J5XMS0_PRUAR</name>
<protein>
    <submittedName>
        <fullName evidence="1">Uncharacterized protein</fullName>
    </submittedName>
</protein>
<organism evidence="1 2">
    <name type="scientific">Prunus armeniaca</name>
    <name type="common">Apricot</name>
    <name type="synonym">Armeniaca vulgaris</name>
    <dbReference type="NCBI Taxonomy" id="36596"/>
    <lineage>
        <taxon>Eukaryota</taxon>
        <taxon>Viridiplantae</taxon>
        <taxon>Streptophyta</taxon>
        <taxon>Embryophyta</taxon>
        <taxon>Tracheophyta</taxon>
        <taxon>Spermatophyta</taxon>
        <taxon>Magnoliopsida</taxon>
        <taxon>eudicotyledons</taxon>
        <taxon>Gunneridae</taxon>
        <taxon>Pentapetalae</taxon>
        <taxon>rosids</taxon>
        <taxon>fabids</taxon>
        <taxon>Rosales</taxon>
        <taxon>Rosaceae</taxon>
        <taxon>Amygdaloideae</taxon>
        <taxon>Amygdaleae</taxon>
        <taxon>Prunus</taxon>
    </lineage>
</organism>
<proteinExistence type="predicted"/>
<dbReference type="AlphaFoldDB" id="A0A6J5XMS0"/>
<evidence type="ECO:0000313" key="2">
    <source>
        <dbReference type="Proteomes" id="UP000507245"/>
    </source>
</evidence>
<sequence length="155" mass="17469">MGACDFGYHLNLTHLYSTCIQDDFLHAESSHLDGDQWPRYQMVFSDLQDLQTRIKAIEKAMVEKERHFSTNQVEKKLGDGVGNTMKKREISGSGKDIILDEISECISYGISRRDTIQADGQMLELWETTDQDASIDLMAGKGQKVAAVPTDHRSD</sequence>
<keyword evidence="2" id="KW-1185">Reference proteome</keyword>
<dbReference type="EMBL" id="CAEKKB010000006">
    <property type="protein sequence ID" value="CAB4312284.1"/>
    <property type="molecule type" value="Genomic_DNA"/>
</dbReference>
<accession>A0A6J5XMS0</accession>